<dbReference type="CDD" id="cd00086">
    <property type="entry name" value="homeodomain"/>
    <property type="match status" value="1"/>
</dbReference>
<feature type="region of interest" description="Disordered" evidence="4">
    <location>
        <begin position="1"/>
        <end position="30"/>
    </location>
</feature>
<gene>
    <name evidence="6" type="ORF">QR680_013421</name>
</gene>
<dbReference type="EMBL" id="JAUCMV010000002">
    <property type="protein sequence ID" value="KAK0418187.1"/>
    <property type="molecule type" value="Genomic_DNA"/>
</dbReference>
<evidence type="ECO:0000313" key="7">
    <source>
        <dbReference type="Proteomes" id="UP001175271"/>
    </source>
</evidence>
<evidence type="ECO:0000256" key="2">
    <source>
        <dbReference type="PROSITE-ProRule" id="PRU00108"/>
    </source>
</evidence>
<name>A0AA39M290_9BILA</name>
<dbReference type="GO" id="GO:0005634">
    <property type="term" value="C:nucleus"/>
    <property type="evidence" value="ECO:0007669"/>
    <property type="project" value="UniProtKB-SubCell"/>
</dbReference>
<evidence type="ECO:0000256" key="1">
    <source>
        <dbReference type="ARBA" id="ARBA00004123"/>
    </source>
</evidence>
<organism evidence="6 7">
    <name type="scientific">Steinernema hermaphroditum</name>
    <dbReference type="NCBI Taxonomy" id="289476"/>
    <lineage>
        <taxon>Eukaryota</taxon>
        <taxon>Metazoa</taxon>
        <taxon>Ecdysozoa</taxon>
        <taxon>Nematoda</taxon>
        <taxon>Chromadorea</taxon>
        <taxon>Rhabditida</taxon>
        <taxon>Tylenchina</taxon>
        <taxon>Panagrolaimomorpha</taxon>
        <taxon>Strongyloidoidea</taxon>
        <taxon>Steinernematidae</taxon>
        <taxon>Steinernema</taxon>
    </lineage>
</organism>
<dbReference type="Gene3D" id="1.10.10.60">
    <property type="entry name" value="Homeodomain-like"/>
    <property type="match status" value="1"/>
</dbReference>
<dbReference type="PROSITE" id="PS50071">
    <property type="entry name" value="HOMEOBOX_2"/>
    <property type="match status" value="1"/>
</dbReference>
<feature type="compositionally biased region" description="Polar residues" evidence="4">
    <location>
        <begin position="1"/>
        <end position="10"/>
    </location>
</feature>
<dbReference type="GO" id="GO:0003677">
    <property type="term" value="F:DNA binding"/>
    <property type="evidence" value="ECO:0007669"/>
    <property type="project" value="UniProtKB-UniRule"/>
</dbReference>
<keyword evidence="2 3" id="KW-0238">DNA-binding</keyword>
<dbReference type="InterPro" id="IPR001356">
    <property type="entry name" value="HD"/>
</dbReference>
<dbReference type="Proteomes" id="UP001175271">
    <property type="component" value="Unassembled WGS sequence"/>
</dbReference>
<accession>A0AA39M290</accession>
<sequence length="346" mass="39762">MYATQWNSPAPSDFPSEPYGSPPAVPSPPHWPYPQWTPPAGYEGWPSFAYNPQIPPEYSWQHWMQQSPFSGYPMHPPTLPDIQRAQRKLPRNTFTPEQLRVLNRFFDDNKYLTKETKEIIAGQTRLSERQVSSISGPLRKEYLLADLVRTCEHIASLRSYKRLLDDLDALSVGGDGCTSELLVEKEVSDLLRCFPFDEPRGHIGAEGSEEGGRLEEVCRMEHSEDRRDVEGVEEPDQFRVILLHRNTTRRSWHLDWCGLALRLDTDGISRSWTKDQRAEFHEKLNDFSCADLGKQGFYSEKRPIPKIEVVYEDGTDVIVGLSLLLESLHHLRLCRCRLLDKALSLA</sequence>
<keyword evidence="2 3" id="KW-0371">Homeobox</keyword>
<evidence type="ECO:0000313" key="6">
    <source>
        <dbReference type="EMBL" id="KAK0418187.1"/>
    </source>
</evidence>
<dbReference type="InterPro" id="IPR009057">
    <property type="entry name" value="Homeodomain-like_sf"/>
</dbReference>
<dbReference type="SUPFAM" id="SSF46689">
    <property type="entry name" value="Homeodomain-like"/>
    <property type="match status" value="1"/>
</dbReference>
<evidence type="ECO:0000259" key="5">
    <source>
        <dbReference type="PROSITE" id="PS50071"/>
    </source>
</evidence>
<dbReference type="Pfam" id="PF00046">
    <property type="entry name" value="Homeodomain"/>
    <property type="match status" value="1"/>
</dbReference>
<feature type="domain" description="Homeobox" evidence="5">
    <location>
        <begin position="85"/>
        <end position="131"/>
    </location>
</feature>
<keyword evidence="2 3" id="KW-0539">Nucleus</keyword>
<comment type="subcellular location">
    <subcellularLocation>
        <location evidence="1 2 3">Nucleus</location>
    </subcellularLocation>
</comment>
<protein>
    <recommendedName>
        <fullName evidence="5">Homeobox domain-containing protein</fullName>
    </recommendedName>
</protein>
<dbReference type="AlphaFoldDB" id="A0AA39M290"/>
<dbReference type="SMART" id="SM00389">
    <property type="entry name" value="HOX"/>
    <property type="match status" value="1"/>
</dbReference>
<evidence type="ECO:0000256" key="3">
    <source>
        <dbReference type="RuleBase" id="RU000682"/>
    </source>
</evidence>
<feature type="DNA-binding region" description="Homeobox" evidence="2">
    <location>
        <begin position="87"/>
        <end position="132"/>
    </location>
</feature>
<evidence type="ECO:0000256" key="4">
    <source>
        <dbReference type="SAM" id="MobiDB-lite"/>
    </source>
</evidence>
<feature type="compositionally biased region" description="Pro residues" evidence="4">
    <location>
        <begin position="20"/>
        <end position="30"/>
    </location>
</feature>
<keyword evidence="7" id="KW-1185">Reference proteome</keyword>
<comment type="caution">
    <text evidence="6">The sequence shown here is derived from an EMBL/GenBank/DDBJ whole genome shotgun (WGS) entry which is preliminary data.</text>
</comment>
<reference evidence="6" key="1">
    <citation type="submission" date="2023-06" db="EMBL/GenBank/DDBJ databases">
        <title>Genomic analysis of the entomopathogenic nematode Steinernema hermaphroditum.</title>
        <authorList>
            <person name="Schwarz E.M."/>
            <person name="Heppert J.K."/>
            <person name="Baniya A."/>
            <person name="Schwartz H.T."/>
            <person name="Tan C.-H."/>
            <person name="Antoshechkin I."/>
            <person name="Sternberg P.W."/>
            <person name="Goodrich-Blair H."/>
            <person name="Dillman A.R."/>
        </authorList>
    </citation>
    <scope>NUCLEOTIDE SEQUENCE</scope>
    <source>
        <strain evidence="6">PS9179</strain>
        <tissue evidence="6">Whole animal</tissue>
    </source>
</reference>
<proteinExistence type="predicted"/>